<dbReference type="AlphaFoldDB" id="A0A6J4JWB0"/>
<proteinExistence type="predicted"/>
<evidence type="ECO:0000313" key="1">
    <source>
        <dbReference type="EMBL" id="CAA9289142.1"/>
    </source>
</evidence>
<feature type="non-terminal residue" evidence="1">
    <location>
        <position position="36"/>
    </location>
</feature>
<gene>
    <name evidence="1" type="ORF">AVDCRST_MAG95-3878</name>
</gene>
<organism evidence="1">
    <name type="scientific">uncultured Adhaeribacter sp</name>
    <dbReference type="NCBI Taxonomy" id="448109"/>
    <lineage>
        <taxon>Bacteria</taxon>
        <taxon>Pseudomonadati</taxon>
        <taxon>Bacteroidota</taxon>
        <taxon>Cytophagia</taxon>
        <taxon>Cytophagales</taxon>
        <taxon>Hymenobacteraceae</taxon>
        <taxon>Adhaeribacter</taxon>
        <taxon>environmental samples</taxon>
    </lineage>
</organism>
<protein>
    <submittedName>
        <fullName evidence="1">Uncharacterized protein</fullName>
    </submittedName>
</protein>
<name>A0A6J4JWB0_9BACT</name>
<reference evidence="1" key="1">
    <citation type="submission" date="2020-02" db="EMBL/GenBank/DDBJ databases">
        <authorList>
            <person name="Meier V. D."/>
        </authorList>
    </citation>
    <scope>NUCLEOTIDE SEQUENCE</scope>
    <source>
        <strain evidence="1">AVDCRST_MAG95</strain>
    </source>
</reference>
<accession>A0A6J4JWB0</accession>
<dbReference type="EMBL" id="CADCTJ010001219">
    <property type="protein sequence ID" value="CAA9289142.1"/>
    <property type="molecule type" value="Genomic_DNA"/>
</dbReference>
<sequence length="36" mass="3873">MAGPISYSITSDLETGKEAEEITLIPYGCTTLRIAQ</sequence>